<feature type="region of interest" description="Disordered" evidence="1">
    <location>
        <begin position="29"/>
        <end position="53"/>
    </location>
</feature>
<protein>
    <submittedName>
        <fullName evidence="2">Uncharacterized protein</fullName>
    </submittedName>
</protein>
<name>A0A3L6S2F3_PANMI</name>
<evidence type="ECO:0000313" key="3">
    <source>
        <dbReference type="Proteomes" id="UP000275267"/>
    </source>
</evidence>
<evidence type="ECO:0000313" key="2">
    <source>
        <dbReference type="EMBL" id="RLN12819.1"/>
    </source>
</evidence>
<feature type="compositionally biased region" description="Basic residues" evidence="1">
    <location>
        <begin position="137"/>
        <end position="153"/>
    </location>
</feature>
<keyword evidence="3" id="KW-1185">Reference proteome</keyword>
<organism evidence="2 3">
    <name type="scientific">Panicum miliaceum</name>
    <name type="common">Proso millet</name>
    <name type="synonym">Broomcorn millet</name>
    <dbReference type="NCBI Taxonomy" id="4540"/>
    <lineage>
        <taxon>Eukaryota</taxon>
        <taxon>Viridiplantae</taxon>
        <taxon>Streptophyta</taxon>
        <taxon>Embryophyta</taxon>
        <taxon>Tracheophyta</taxon>
        <taxon>Spermatophyta</taxon>
        <taxon>Magnoliopsida</taxon>
        <taxon>Liliopsida</taxon>
        <taxon>Poales</taxon>
        <taxon>Poaceae</taxon>
        <taxon>PACMAD clade</taxon>
        <taxon>Panicoideae</taxon>
        <taxon>Panicodae</taxon>
        <taxon>Paniceae</taxon>
        <taxon>Panicinae</taxon>
        <taxon>Panicum</taxon>
        <taxon>Panicum sect. Panicum</taxon>
    </lineage>
</organism>
<comment type="caution">
    <text evidence="2">The sequence shown here is derived from an EMBL/GenBank/DDBJ whole genome shotgun (WGS) entry which is preliminary data.</text>
</comment>
<proteinExistence type="predicted"/>
<sequence>MEVVEGMMERMKLTTAEKRGIRVALPESAMGGNKVSEEEEVTSPIKTKKPNELENTMSKRALLADRSLVQAPLPLLEGGGGVGAVVDSAEVRLGAKEGVEACVGESSGHVNSALQAMHVDDVSLVPGTEWKKEVREKKKKKKGQKRGRYKKRPRQTDPWGNASPTSLSEEKKGT</sequence>
<dbReference type="AlphaFoldDB" id="A0A3L6S2F3"/>
<feature type="region of interest" description="Disordered" evidence="1">
    <location>
        <begin position="121"/>
        <end position="174"/>
    </location>
</feature>
<accession>A0A3L6S2F3</accession>
<dbReference type="EMBL" id="PQIB02000006">
    <property type="protein sequence ID" value="RLN12819.1"/>
    <property type="molecule type" value="Genomic_DNA"/>
</dbReference>
<gene>
    <name evidence="2" type="ORF">C2845_PM09G00040</name>
</gene>
<reference evidence="3" key="1">
    <citation type="journal article" date="2019" name="Nat. Commun.">
        <title>The genome of broomcorn millet.</title>
        <authorList>
            <person name="Zou C."/>
            <person name="Miki D."/>
            <person name="Li D."/>
            <person name="Tang Q."/>
            <person name="Xiao L."/>
            <person name="Rajput S."/>
            <person name="Deng P."/>
            <person name="Jia W."/>
            <person name="Huang R."/>
            <person name="Zhang M."/>
            <person name="Sun Y."/>
            <person name="Hu J."/>
            <person name="Fu X."/>
            <person name="Schnable P.S."/>
            <person name="Li F."/>
            <person name="Zhang H."/>
            <person name="Feng B."/>
            <person name="Zhu X."/>
            <person name="Liu R."/>
            <person name="Schnable J.C."/>
            <person name="Zhu J.-K."/>
            <person name="Zhang H."/>
        </authorList>
    </citation>
    <scope>NUCLEOTIDE SEQUENCE [LARGE SCALE GENOMIC DNA]</scope>
</reference>
<evidence type="ECO:0000256" key="1">
    <source>
        <dbReference type="SAM" id="MobiDB-lite"/>
    </source>
</evidence>
<dbReference type="Proteomes" id="UP000275267">
    <property type="component" value="Unassembled WGS sequence"/>
</dbReference>